<accession>A0AAV4ZYJ8</accession>
<dbReference type="Pfam" id="PF00005">
    <property type="entry name" value="ABC_tran"/>
    <property type="match status" value="1"/>
</dbReference>
<dbReference type="InterPro" id="IPR027417">
    <property type="entry name" value="P-loop_NTPase"/>
</dbReference>
<dbReference type="AlphaFoldDB" id="A0AAV4ZYJ8"/>
<dbReference type="InterPro" id="IPR039421">
    <property type="entry name" value="Type_1_exporter"/>
</dbReference>
<dbReference type="EMBL" id="BPQO01000068">
    <property type="protein sequence ID" value="GJD92785.1"/>
    <property type="molecule type" value="Genomic_DNA"/>
</dbReference>
<dbReference type="GO" id="GO:0005524">
    <property type="term" value="F:ATP binding"/>
    <property type="evidence" value="ECO:0007669"/>
    <property type="project" value="InterPro"/>
</dbReference>
<feature type="domain" description="ABC transporter" evidence="1">
    <location>
        <begin position="10"/>
        <end position="127"/>
    </location>
</feature>
<evidence type="ECO:0000259" key="1">
    <source>
        <dbReference type="Pfam" id="PF00005"/>
    </source>
</evidence>
<keyword evidence="3" id="KW-1185">Reference proteome</keyword>
<organism evidence="2 3">
    <name type="scientific">Methylobacterium hispanicum</name>
    <dbReference type="NCBI Taxonomy" id="270350"/>
    <lineage>
        <taxon>Bacteria</taxon>
        <taxon>Pseudomonadati</taxon>
        <taxon>Pseudomonadota</taxon>
        <taxon>Alphaproteobacteria</taxon>
        <taxon>Hyphomicrobiales</taxon>
        <taxon>Methylobacteriaceae</taxon>
        <taxon>Methylobacterium</taxon>
    </lineage>
</organism>
<dbReference type="InterPro" id="IPR003439">
    <property type="entry name" value="ABC_transporter-like_ATP-bd"/>
</dbReference>
<gene>
    <name evidence="2" type="ORF">BHAOGJBA_6343</name>
</gene>
<name>A0AAV4ZYJ8_9HYPH</name>
<dbReference type="GO" id="GO:0016887">
    <property type="term" value="F:ATP hydrolysis activity"/>
    <property type="evidence" value="ECO:0007669"/>
    <property type="project" value="InterPro"/>
</dbReference>
<comment type="caution">
    <text evidence="2">The sequence shown here is derived from an EMBL/GenBank/DDBJ whole genome shotgun (WGS) entry which is preliminary data.</text>
</comment>
<dbReference type="PANTHER" id="PTHR43394">
    <property type="entry name" value="ATP-DEPENDENT PERMEASE MDL1, MITOCHONDRIAL"/>
    <property type="match status" value="1"/>
</dbReference>
<reference evidence="2" key="2">
    <citation type="submission" date="2021-08" db="EMBL/GenBank/DDBJ databases">
        <authorList>
            <person name="Tani A."/>
            <person name="Ola A."/>
            <person name="Ogura Y."/>
            <person name="Katsura K."/>
            <person name="Hayashi T."/>
        </authorList>
    </citation>
    <scope>NUCLEOTIDE SEQUENCE</scope>
    <source>
        <strain evidence="2">DSM 16372</strain>
    </source>
</reference>
<dbReference type="GO" id="GO:0015421">
    <property type="term" value="F:ABC-type oligopeptide transporter activity"/>
    <property type="evidence" value="ECO:0007669"/>
    <property type="project" value="TreeGrafter"/>
</dbReference>
<dbReference type="SUPFAM" id="SSF52540">
    <property type="entry name" value="P-loop containing nucleoside triphosphate hydrolases"/>
    <property type="match status" value="1"/>
</dbReference>
<dbReference type="PANTHER" id="PTHR43394:SF4">
    <property type="entry name" value="TOXIN SECRETION ABC TRANSPORTER ATP-BINDING PROTEIN"/>
    <property type="match status" value="1"/>
</dbReference>
<reference evidence="2" key="1">
    <citation type="journal article" date="2016" name="Front. Microbiol.">
        <title>Genome Sequence of the Piezophilic, Mesophilic Sulfate-Reducing Bacterium Desulfovibrio indicus J2T.</title>
        <authorList>
            <person name="Cao J."/>
            <person name="Maignien L."/>
            <person name="Shao Z."/>
            <person name="Alain K."/>
            <person name="Jebbar M."/>
        </authorList>
    </citation>
    <scope>NUCLEOTIDE SEQUENCE</scope>
    <source>
        <strain evidence="2">DSM 16372</strain>
    </source>
</reference>
<protein>
    <recommendedName>
        <fullName evidence="1">ABC transporter domain-containing protein</fullName>
    </recommendedName>
</protein>
<dbReference type="Gene3D" id="3.40.50.300">
    <property type="entry name" value="P-loop containing nucleotide triphosphate hydrolases"/>
    <property type="match status" value="1"/>
</dbReference>
<evidence type="ECO:0000313" key="2">
    <source>
        <dbReference type="EMBL" id="GJD92785.1"/>
    </source>
</evidence>
<evidence type="ECO:0000313" key="3">
    <source>
        <dbReference type="Proteomes" id="UP001055247"/>
    </source>
</evidence>
<dbReference type="Proteomes" id="UP001055247">
    <property type="component" value="Unassembled WGS sequence"/>
</dbReference>
<sequence length="200" mass="21964">MAADEGIERTVAALLARRVRPQRGWVMVGGADIAAFNPEKLRSEILVLDRPTLAETTIREYLSLVEGQDPATIHDCLERVGLVERIRRLPYGLDTPLSASGSPLSAGEAVALKLAATLLQPPKLVVLSTLFDLLPPDRVAAALARFREAGTTVLHVTRRPPQPIYDDQIRLGLHGYVRATEREDRLDNAKLRERTHAVAA</sequence>
<proteinExistence type="predicted"/>